<dbReference type="AlphaFoldDB" id="A0A369WCU0"/>
<organism evidence="1 2">
    <name type="scientific">Motiliproteus coralliicola</name>
    <dbReference type="NCBI Taxonomy" id="2283196"/>
    <lineage>
        <taxon>Bacteria</taxon>
        <taxon>Pseudomonadati</taxon>
        <taxon>Pseudomonadota</taxon>
        <taxon>Gammaproteobacteria</taxon>
        <taxon>Oceanospirillales</taxon>
        <taxon>Oceanospirillaceae</taxon>
        <taxon>Motiliproteus</taxon>
    </lineage>
</organism>
<gene>
    <name evidence="1" type="ORF">DV711_11170</name>
</gene>
<protein>
    <recommendedName>
        <fullName evidence="3">STAS/SEC14 domain-containing protein</fullName>
    </recommendedName>
</protein>
<proteinExistence type="predicted"/>
<evidence type="ECO:0008006" key="3">
    <source>
        <dbReference type="Google" id="ProtNLM"/>
    </source>
</evidence>
<dbReference type="OrthoDB" id="5402186at2"/>
<sequence length="130" mass="14757">MAITYTVKPLNQLIVVKYLGKNSDKGVISFFSELIDDPELDLHCDLLIDVTDAVVDAPESVERYTGLRRHWNSKWPQSSRIAVIAPLDLTYGMARMHIAYTGRSEEQYQVFRSAQEALAWLDQPASVLED</sequence>
<reference evidence="1 2" key="1">
    <citation type="submission" date="2018-07" db="EMBL/GenBank/DDBJ databases">
        <title>Motiliproteus coralliicola sp. nov., a bacterium isolated from Coral.</title>
        <authorList>
            <person name="Wang G."/>
        </authorList>
    </citation>
    <scope>NUCLEOTIDE SEQUENCE [LARGE SCALE GENOMIC DNA]</scope>
    <source>
        <strain evidence="1 2">C34</strain>
    </source>
</reference>
<evidence type="ECO:0000313" key="1">
    <source>
        <dbReference type="EMBL" id="RDE19447.1"/>
    </source>
</evidence>
<dbReference type="EMBL" id="QQOH01000003">
    <property type="protein sequence ID" value="RDE19447.1"/>
    <property type="molecule type" value="Genomic_DNA"/>
</dbReference>
<comment type="caution">
    <text evidence="1">The sequence shown here is derived from an EMBL/GenBank/DDBJ whole genome shotgun (WGS) entry which is preliminary data.</text>
</comment>
<name>A0A369WCU0_9GAMM</name>
<dbReference type="Proteomes" id="UP000253769">
    <property type="component" value="Unassembled WGS sequence"/>
</dbReference>
<evidence type="ECO:0000313" key="2">
    <source>
        <dbReference type="Proteomes" id="UP000253769"/>
    </source>
</evidence>
<dbReference type="RefSeq" id="WP_114695791.1">
    <property type="nucleotide sequence ID" value="NZ_QQOH01000003.1"/>
</dbReference>
<accession>A0A369WCU0</accession>
<keyword evidence="2" id="KW-1185">Reference proteome</keyword>